<dbReference type="Pfam" id="PF08868">
    <property type="entry name" value="YugN"/>
    <property type="match status" value="1"/>
</dbReference>
<dbReference type="RefSeq" id="WP_230497856.1">
    <property type="nucleotide sequence ID" value="NZ_CAKJTG010000021.1"/>
</dbReference>
<dbReference type="SUPFAM" id="SSF160755">
    <property type="entry name" value="YugN-like"/>
    <property type="match status" value="1"/>
</dbReference>
<name>A0A9C7GCJ4_9BACI</name>
<keyword evidence="2" id="KW-1185">Reference proteome</keyword>
<evidence type="ECO:0000313" key="1">
    <source>
        <dbReference type="EMBL" id="CAG9609622.1"/>
    </source>
</evidence>
<reference evidence="1" key="1">
    <citation type="submission" date="2021-10" db="EMBL/GenBank/DDBJ databases">
        <authorList>
            <person name="Criscuolo A."/>
        </authorList>
    </citation>
    <scope>NUCLEOTIDE SEQUENCE</scope>
    <source>
        <strain evidence="1">CIP111885</strain>
    </source>
</reference>
<comment type="caution">
    <text evidence="1">The sequence shown here is derived from an EMBL/GenBank/DDBJ whole genome shotgun (WGS) entry which is preliminary data.</text>
</comment>
<evidence type="ECO:0000313" key="2">
    <source>
        <dbReference type="Proteomes" id="UP000789845"/>
    </source>
</evidence>
<dbReference type="Proteomes" id="UP000789845">
    <property type="component" value="Unassembled WGS sequence"/>
</dbReference>
<dbReference type="InterPro" id="IPR036491">
    <property type="entry name" value="YugN-like_sf"/>
</dbReference>
<proteinExistence type="predicted"/>
<accession>A0A9C7GCJ4</accession>
<dbReference type="Gene3D" id="3.30.310.100">
    <property type="entry name" value="YugN-like"/>
    <property type="match status" value="1"/>
</dbReference>
<evidence type="ECO:0008006" key="3">
    <source>
        <dbReference type="Google" id="ProtNLM"/>
    </source>
</evidence>
<organism evidence="1 2">
    <name type="scientific">Pseudoneobacillus rhizosphaerae</name>
    <dbReference type="NCBI Taxonomy" id="2880968"/>
    <lineage>
        <taxon>Bacteria</taxon>
        <taxon>Bacillati</taxon>
        <taxon>Bacillota</taxon>
        <taxon>Bacilli</taxon>
        <taxon>Bacillales</taxon>
        <taxon>Bacillaceae</taxon>
        <taxon>Pseudoneobacillus</taxon>
    </lineage>
</organism>
<gene>
    <name evidence="1" type="ORF">NEOCIP111885_03365</name>
</gene>
<protein>
    <recommendedName>
        <fullName evidence="3">YugN-like family protein</fullName>
    </recommendedName>
</protein>
<dbReference type="AlphaFoldDB" id="A0A9C7GCJ4"/>
<dbReference type="InterPro" id="IPR014967">
    <property type="entry name" value="Uncharacterised_YugN-like"/>
</dbReference>
<dbReference type="EMBL" id="CAKJTG010000021">
    <property type="protein sequence ID" value="CAG9609622.1"/>
    <property type="molecule type" value="Genomic_DNA"/>
</dbReference>
<sequence length="134" mass="15190">MIEISSTIVGKHYDLYKLEQILKPIGYSIGGNWDYDHGSFDYKIDDEEGYQFLRVPFKAIDGQLDSRNCTVELQTPFLLSHVYESGIDHDHSEIGNASAAFNQFQEPVDKDGTFPEKDIAKGKELVKELESALE</sequence>